<feature type="compositionally biased region" description="Low complexity" evidence="2">
    <location>
        <begin position="23"/>
        <end position="33"/>
    </location>
</feature>
<dbReference type="OrthoDB" id="4150765at2759"/>
<dbReference type="Pfam" id="PF00735">
    <property type="entry name" value="Septin"/>
    <property type="match status" value="1"/>
</dbReference>
<accession>A0A4Q4SYE3</accession>
<keyword evidence="3" id="KW-0812">Transmembrane</keyword>
<evidence type="ECO:0000256" key="2">
    <source>
        <dbReference type="SAM" id="MobiDB-lite"/>
    </source>
</evidence>
<keyword evidence="3" id="KW-0472">Membrane</keyword>
<name>A0A4Q4SYE3_9PEZI</name>
<dbReference type="InterPro" id="IPR030379">
    <property type="entry name" value="G_SEPTIN_dom"/>
</dbReference>
<gene>
    <name evidence="5" type="ORF">DL764_008111</name>
</gene>
<keyword evidence="1" id="KW-0547">Nucleotide-binding</keyword>
<keyword evidence="6" id="KW-1185">Reference proteome</keyword>
<feature type="transmembrane region" description="Helical" evidence="3">
    <location>
        <begin position="648"/>
        <end position="670"/>
    </location>
</feature>
<dbReference type="GO" id="GO:0005525">
    <property type="term" value="F:GTP binding"/>
    <property type="evidence" value="ECO:0007669"/>
    <property type="project" value="UniProtKB-KW"/>
</dbReference>
<feature type="compositionally biased region" description="Acidic residues" evidence="2">
    <location>
        <begin position="168"/>
        <end position="178"/>
    </location>
</feature>
<feature type="region of interest" description="Disordered" evidence="2">
    <location>
        <begin position="244"/>
        <end position="273"/>
    </location>
</feature>
<dbReference type="Proteomes" id="UP000293360">
    <property type="component" value="Unassembled WGS sequence"/>
</dbReference>
<organism evidence="5 6">
    <name type="scientific">Monosporascus ibericus</name>
    <dbReference type="NCBI Taxonomy" id="155417"/>
    <lineage>
        <taxon>Eukaryota</taxon>
        <taxon>Fungi</taxon>
        <taxon>Dikarya</taxon>
        <taxon>Ascomycota</taxon>
        <taxon>Pezizomycotina</taxon>
        <taxon>Sordariomycetes</taxon>
        <taxon>Xylariomycetidae</taxon>
        <taxon>Xylariales</taxon>
        <taxon>Xylariales incertae sedis</taxon>
        <taxon>Monosporascus</taxon>
    </lineage>
</organism>
<comment type="caution">
    <text evidence="5">The sequence shown here is derived from an EMBL/GenBank/DDBJ whole genome shotgun (WGS) entry which is preliminary data.</text>
</comment>
<dbReference type="SUPFAM" id="SSF52540">
    <property type="entry name" value="P-loop containing nucleoside triphosphate hydrolases"/>
    <property type="match status" value="1"/>
</dbReference>
<reference evidence="5 6" key="1">
    <citation type="submission" date="2018-06" db="EMBL/GenBank/DDBJ databases">
        <title>Complete Genomes of Monosporascus.</title>
        <authorList>
            <person name="Robinson A.J."/>
            <person name="Natvig D.O."/>
        </authorList>
    </citation>
    <scope>NUCLEOTIDE SEQUENCE [LARGE SCALE GENOMIC DNA]</scope>
    <source>
        <strain evidence="5 6">CBS 110550</strain>
    </source>
</reference>
<comment type="similarity">
    <text evidence="1">Belongs to the TRAFAC class TrmE-Era-EngA-EngB-Septin-like GTPase superfamily. Septin GTPase family.</text>
</comment>
<sequence>MRPLAGSDAWSRRQRPAAHHDANPLLSSTTSASNSHMSFVFADEATVDSYIEQSNSRPLFRGPRKATFELGNPTLSAHEDDTDDDEDDEPSTAARAPSGSDYAHTYSPMSRASAFTYSPASVASRQPSVSRPITPMMLGTSVTDSFISSRCSMRASSAGSVSEHAVSSDEEERDEESAETPAQSGADPQFIMPSIKMPTRRPFTTTGKSMGRLKVLVAGDSGVGKTSLIRSIVQTCEHIVHIDPIASSGQPSPSPSKSRNVPTAPRTGSNSTAHISEIFASTKPYPDWWGELDEFRLSQRRKSFGDSILERNICFVDTSGYGSGSSVMETIVRCVEYVESHLDRVSSDSLSESDMLNMLGGDGGFQVDVVLYLISNRLKPADIEYIRRLAPLTNVIPVLAQADKWSPEQVLASKKRIASQLRDANIRIFSFIPSSDEKRAGTLIKVPYAVSSATGPDHDIMDASLLMSPDYVQPLMSTELTYLVENIFSLNGASWLRHAAAKKYLQWRNIPLSRPRHLYQPLSLPDPDHRSGLTGTSGALIGRPSLALARAYDQGPVDGRPRFQIADWAADLQRSLASERAKFEALVRGERPVRLNECVQVGTLVAINEPNRKSSIRKRRDSKRELSGRSKHHQDPLGLLQVVAALKVGSWIALEVVGSLGILGGFAVWLSRRQQWQFDSVMLADEWAKLWGMDI</sequence>
<evidence type="ECO:0000313" key="5">
    <source>
        <dbReference type="EMBL" id="RYO92604.1"/>
    </source>
</evidence>
<evidence type="ECO:0000259" key="4">
    <source>
        <dbReference type="PROSITE" id="PS51719"/>
    </source>
</evidence>
<feature type="domain" description="Septin-type G" evidence="4">
    <location>
        <begin position="209"/>
        <end position="514"/>
    </location>
</feature>
<dbReference type="AlphaFoldDB" id="A0A4Q4SYE3"/>
<dbReference type="PROSITE" id="PS00675">
    <property type="entry name" value="SIGMA54_INTERACT_1"/>
    <property type="match status" value="1"/>
</dbReference>
<feature type="region of interest" description="Disordered" evidence="2">
    <location>
        <begin position="54"/>
        <end position="105"/>
    </location>
</feature>
<keyword evidence="3" id="KW-1133">Transmembrane helix</keyword>
<dbReference type="Gene3D" id="3.40.50.300">
    <property type="entry name" value="P-loop containing nucleotide triphosphate hydrolases"/>
    <property type="match status" value="1"/>
</dbReference>
<dbReference type="PROSITE" id="PS51719">
    <property type="entry name" value="G_SEPTIN"/>
    <property type="match status" value="1"/>
</dbReference>
<dbReference type="Pfam" id="PF20571">
    <property type="entry name" value="DUF6780"/>
    <property type="match status" value="1"/>
</dbReference>
<protein>
    <recommendedName>
        <fullName evidence="4">Septin-type G domain-containing protein</fullName>
    </recommendedName>
</protein>
<dbReference type="InterPro" id="IPR027417">
    <property type="entry name" value="P-loop_NTPase"/>
</dbReference>
<dbReference type="STRING" id="155417.A0A4Q4SYE3"/>
<evidence type="ECO:0000256" key="1">
    <source>
        <dbReference type="RuleBase" id="RU004560"/>
    </source>
</evidence>
<proteinExistence type="inferred from homology"/>
<evidence type="ECO:0000313" key="6">
    <source>
        <dbReference type="Proteomes" id="UP000293360"/>
    </source>
</evidence>
<feature type="region of interest" description="Disordered" evidence="2">
    <location>
        <begin position="157"/>
        <end position="193"/>
    </location>
</feature>
<dbReference type="PANTHER" id="PTHR18884">
    <property type="entry name" value="SEPTIN"/>
    <property type="match status" value="1"/>
</dbReference>
<keyword evidence="1" id="KW-0342">GTP-binding</keyword>
<feature type="compositionally biased region" description="Low complexity" evidence="2">
    <location>
        <begin position="244"/>
        <end position="258"/>
    </location>
</feature>
<dbReference type="EMBL" id="QJNU01000603">
    <property type="protein sequence ID" value="RYO92604.1"/>
    <property type="molecule type" value="Genomic_DNA"/>
</dbReference>
<feature type="region of interest" description="Disordered" evidence="2">
    <location>
        <begin position="1"/>
        <end position="33"/>
    </location>
</feature>
<dbReference type="InterPro" id="IPR025662">
    <property type="entry name" value="Sigma_54_int_dom_ATP-bd_1"/>
</dbReference>
<dbReference type="InterPro" id="IPR046707">
    <property type="entry name" value="DUF6780"/>
</dbReference>
<feature type="compositionally biased region" description="Acidic residues" evidence="2">
    <location>
        <begin position="80"/>
        <end position="90"/>
    </location>
</feature>
<evidence type="ECO:0000256" key="3">
    <source>
        <dbReference type="SAM" id="Phobius"/>
    </source>
</evidence>